<dbReference type="InterPro" id="IPR011051">
    <property type="entry name" value="RmlC_Cupin_sf"/>
</dbReference>
<organism evidence="3 4">
    <name type="scientific">Aspergillus mulundensis</name>
    <dbReference type="NCBI Taxonomy" id="1810919"/>
    <lineage>
        <taxon>Eukaryota</taxon>
        <taxon>Fungi</taxon>
        <taxon>Dikarya</taxon>
        <taxon>Ascomycota</taxon>
        <taxon>Pezizomycotina</taxon>
        <taxon>Eurotiomycetes</taxon>
        <taxon>Eurotiomycetidae</taxon>
        <taxon>Eurotiales</taxon>
        <taxon>Aspergillaceae</taxon>
        <taxon>Aspergillus</taxon>
        <taxon>Aspergillus subgen. Nidulantes</taxon>
    </lineage>
</organism>
<dbReference type="PANTHER" id="PTHR36156">
    <property type="entry name" value="SLR2101 PROTEIN"/>
    <property type="match status" value="1"/>
</dbReference>
<sequence length="191" mass="21074">MSSPNPGQLSSGSLPPITRYITGHNSDGKAIVQSSNPAEWSPFEHNTMAFTVAYTTSSFPADLNNDADLKEHERIASSGQLGLVNPNGTVCRVVDFAPKSRPLMHRTQSLDYGIVLEGEIEMQLDSGERKLLRKGDIAVQRGTMHAWHNPSETQWTRMVFVLQDCKPLVIQGEKLGEDLSQAKTDDIKPSR</sequence>
<feature type="region of interest" description="Disordered" evidence="1">
    <location>
        <begin position="1"/>
        <end position="20"/>
    </location>
</feature>
<accession>A0A3D8RKI2</accession>
<dbReference type="PANTHER" id="PTHR36156:SF2">
    <property type="entry name" value="CUPIN TYPE-2 DOMAIN-CONTAINING PROTEIN"/>
    <property type="match status" value="1"/>
</dbReference>
<feature type="domain" description="Cupin type-2" evidence="2">
    <location>
        <begin position="93"/>
        <end position="157"/>
    </location>
</feature>
<dbReference type="CDD" id="cd02231">
    <property type="entry name" value="cupin_BLL6423-like"/>
    <property type="match status" value="1"/>
</dbReference>
<dbReference type="InterPro" id="IPR047142">
    <property type="entry name" value="OryJ/VirC-like"/>
</dbReference>
<dbReference type="OrthoDB" id="5840532at2759"/>
<gene>
    <name evidence="3" type="ORF">DSM5745_07120</name>
</gene>
<protein>
    <recommendedName>
        <fullName evidence="2">Cupin type-2 domain-containing protein</fullName>
    </recommendedName>
</protein>
<dbReference type="GeneID" id="38117490"/>
<evidence type="ECO:0000256" key="1">
    <source>
        <dbReference type="SAM" id="MobiDB-lite"/>
    </source>
</evidence>
<dbReference type="InterPro" id="IPR014710">
    <property type="entry name" value="RmlC-like_jellyroll"/>
</dbReference>
<evidence type="ECO:0000313" key="3">
    <source>
        <dbReference type="EMBL" id="RDW74458.1"/>
    </source>
</evidence>
<dbReference type="Gene3D" id="2.20.70.150">
    <property type="match status" value="1"/>
</dbReference>
<evidence type="ECO:0000313" key="4">
    <source>
        <dbReference type="Proteomes" id="UP000256690"/>
    </source>
</evidence>
<dbReference type="RefSeq" id="XP_026602226.1">
    <property type="nucleotide sequence ID" value="XM_026749136.1"/>
</dbReference>
<proteinExistence type="predicted"/>
<dbReference type="EMBL" id="PVWQ01000008">
    <property type="protein sequence ID" value="RDW74458.1"/>
    <property type="molecule type" value="Genomic_DNA"/>
</dbReference>
<keyword evidence="4" id="KW-1185">Reference proteome</keyword>
<dbReference type="InterPro" id="IPR013096">
    <property type="entry name" value="Cupin_2"/>
</dbReference>
<dbReference type="Gene3D" id="2.60.120.10">
    <property type="entry name" value="Jelly Rolls"/>
    <property type="match status" value="1"/>
</dbReference>
<reference evidence="3 4" key="1">
    <citation type="journal article" date="2018" name="IMA Fungus">
        <title>IMA Genome-F 9: Draft genome sequence of Annulohypoxylon stygium, Aspergillus mulundensis, Berkeleyomyces basicola (syn. Thielaviopsis basicola), Ceratocystis smalleyi, two Cercospora beticola strains, Coleophoma cylindrospora, Fusarium fracticaudum, Phialophora cf. hyalina, and Morchella septimelata.</title>
        <authorList>
            <person name="Wingfield B.D."/>
            <person name="Bills G.F."/>
            <person name="Dong Y."/>
            <person name="Huang W."/>
            <person name="Nel W.J."/>
            <person name="Swalarsk-Parry B.S."/>
            <person name="Vaghefi N."/>
            <person name="Wilken P.M."/>
            <person name="An Z."/>
            <person name="de Beer Z.W."/>
            <person name="De Vos L."/>
            <person name="Chen L."/>
            <person name="Duong T.A."/>
            <person name="Gao Y."/>
            <person name="Hammerbacher A."/>
            <person name="Kikkert J.R."/>
            <person name="Li Y."/>
            <person name="Li H."/>
            <person name="Li K."/>
            <person name="Li Q."/>
            <person name="Liu X."/>
            <person name="Ma X."/>
            <person name="Naidoo K."/>
            <person name="Pethybridge S.J."/>
            <person name="Sun J."/>
            <person name="Steenkamp E.T."/>
            <person name="van der Nest M.A."/>
            <person name="van Wyk S."/>
            <person name="Wingfield M.J."/>
            <person name="Xiong C."/>
            <person name="Yue Q."/>
            <person name="Zhang X."/>
        </authorList>
    </citation>
    <scope>NUCLEOTIDE SEQUENCE [LARGE SCALE GENOMIC DNA]</scope>
    <source>
        <strain evidence="3 4">DSM 5745</strain>
    </source>
</reference>
<evidence type="ECO:0000259" key="2">
    <source>
        <dbReference type="Pfam" id="PF07883"/>
    </source>
</evidence>
<feature type="compositionally biased region" description="Polar residues" evidence="1">
    <location>
        <begin position="1"/>
        <end position="13"/>
    </location>
</feature>
<name>A0A3D8RKI2_9EURO</name>
<dbReference type="Pfam" id="PF07883">
    <property type="entry name" value="Cupin_2"/>
    <property type="match status" value="1"/>
</dbReference>
<comment type="caution">
    <text evidence="3">The sequence shown here is derived from an EMBL/GenBank/DDBJ whole genome shotgun (WGS) entry which is preliminary data.</text>
</comment>
<dbReference type="AlphaFoldDB" id="A0A3D8RKI2"/>
<dbReference type="SUPFAM" id="SSF51182">
    <property type="entry name" value="RmlC-like cupins"/>
    <property type="match status" value="1"/>
</dbReference>
<dbReference type="STRING" id="1810919.A0A3D8RKI2"/>
<dbReference type="Proteomes" id="UP000256690">
    <property type="component" value="Unassembled WGS sequence"/>
</dbReference>